<accession>A0A0C2MTB6</accession>
<gene>
    <name evidence="1" type="ORF">RF11_14864</name>
</gene>
<dbReference type="AlphaFoldDB" id="A0A0C2MTB6"/>
<protein>
    <submittedName>
        <fullName evidence="1">Uncharacterized protein</fullName>
    </submittedName>
</protein>
<evidence type="ECO:0000313" key="1">
    <source>
        <dbReference type="EMBL" id="KII70546.1"/>
    </source>
</evidence>
<dbReference type="Proteomes" id="UP000031668">
    <property type="component" value="Unassembled WGS sequence"/>
</dbReference>
<keyword evidence="2" id="KW-1185">Reference proteome</keyword>
<sequence length="127" mass="14477">MIWNSGGLDVSLKHNKAIETSDQNNVGEMLSPEFPVKIFKTNNNAFEKENHVDNLTETPCIIPHEVKISSIDINTTSTINSLHFEESENLEVKGCSMIIETRSDRKHIPLSQRDKFMAYEQVEVVIF</sequence>
<evidence type="ECO:0000313" key="2">
    <source>
        <dbReference type="Proteomes" id="UP000031668"/>
    </source>
</evidence>
<organism evidence="1 2">
    <name type="scientific">Thelohanellus kitauei</name>
    <name type="common">Myxosporean</name>
    <dbReference type="NCBI Taxonomy" id="669202"/>
    <lineage>
        <taxon>Eukaryota</taxon>
        <taxon>Metazoa</taxon>
        <taxon>Cnidaria</taxon>
        <taxon>Myxozoa</taxon>
        <taxon>Myxosporea</taxon>
        <taxon>Bivalvulida</taxon>
        <taxon>Platysporina</taxon>
        <taxon>Myxobolidae</taxon>
        <taxon>Thelohanellus</taxon>
    </lineage>
</organism>
<proteinExistence type="predicted"/>
<reference evidence="1 2" key="1">
    <citation type="journal article" date="2014" name="Genome Biol. Evol.">
        <title>The genome of the myxosporean Thelohanellus kitauei shows adaptations to nutrient acquisition within its fish host.</title>
        <authorList>
            <person name="Yang Y."/>
            <person name="Xiong J."/>
            <person name="Zhou Z."/>
            <person name="Huo F."/>
            <person name="Miao W."/>
            <person name="Ran C."/>
            <person name="Liu Y."/>
            <person name="Zhang J."/>
            <person name="Feng J."/>
            <person name="Wang M."/>
            <person name="Wang M."/>
            <person name="Wang L."/>
            <person name="Yao B."/>
        </authorList>
    </citation>
    <scope>NUCLEOTIDE SEQUENCE [LARGE SCALE GENOMIC DNA]</scope>
    <source>
        <strain evidence="1">Wuqing</strain>
    </source>
</reference>
<comment type="caution">
    <text evidence="1">The sequence shown here is derived from an EMBL/GenBank/DDBJ whole genome shotgun (WGS) entry which is preliminary data.</text>
</comment>
<name>A0A0C2MTB6_THEKT</name>
<dbReference type="EMBL" id="JWZT01002036">
    <property type="protein sequence ID" value="KII70546.1"/>
    <property type="molecule type" value="Genomic_DNA"/>
</dbReference>